<dbReference type="Proteomes" id="UP000828941">
    <property type="component" value="Chromosome 5"/>
</dbReference>
<dbReference type="EMBL" id="CM039430">
    <property type="protein sequence ID" value="KAI4344072.1"/>
    <property type="molecule type" value="Genomic_DNA"/>
</dbReference>
<organism evidence="1 2">
    <name type="scientific">Bauhinia variegata</name>
    <name type="common">Purple orchid tree</name>
    <name type="synonym">Phanera variegata</name>
    <dbReference type="NCBI Taxonomy" id="167791"/>
    <lineage>
        <taxon>Eukaryota</taxon>
        <taxon>Viridiplantae</taxon>
        <taxon>Streptophyta</taxon>
        <taxon>Embryophyta</taxon>
        <taxon>Tracheophyta</taxon>
        <taxon>Spermatophyta</taxon>
        <taxon>Magnoliopsida</taxon>
        <taxon>eudicotyledons</taxon>
        <taxon>Gunneridae</taxon>
        <taxon>Pentapetalae</taxon>
        <taxon>rosids</taxon>
        <taxon>fabids</taxon>
        <taxon>Fabales</taxon>
        <taxon>Fabaceae</taxon>
        <taxon>Cercidoideae</taxon>
        <taxon>Cercideae</taxon>
        <taxon>Bauhiniinae</taxon>
        <taxon>Bauhinia</taxon>
    </lineage>
</organism>
<accession>A0ACB9P7R1</accession>
<proteinExistence type="predicted"/>
<sequence length="126" mass="14069">MTIDDESSIYIGGLPYDATEDNLHTVFDLYGAIVDIKIINDQRTRGKCYGFITFTNPRSAVDAINDMNGRNGDWDRSRGRDRDYNHDRDKDRNRNALVDTATLEGDDDGDGDAMGLKDGQFTIGNA</sequence>
<protein>
    <submittedName>
        <fullName evidence="1">Uncharacterized protein</fullName>
    </submittedName>
</protein>
<gene>
    <name evidence="1" type="ORF">L6164_011344</name>
</gene>
<evidence type="ECO:0000313" key="1">
    <source>
        <dbReference type="EMBL" id="KAI4344072.1"/>
    </source>
</evidence>
<reference evidence="1 2" key="1">
    <citation type="journal article" date="2022" name="DNA Res.">
        <title>Chromosomal-level genome assembly of the orchid tree Bauhinia variegata (Leguminosae; Cercidoideae) supports the allotetraploid origin hypothesis of Bauhinia.</title>
        <authorList>
            <person name="Zhong Y."/>
            <person name="Chen Y."/>
            <person name="Zheng D."/>
            <person name="Pang J."/>
            <person name="Liu Y."/>
            <person name="Luo S."/>
            <person name="Meng S."/>
            <person name="Qian L."/>
            <person name="Wei D."/>
            <person name="Dai S."/>
            <person name="Zhou R."/>
        </authorList>
    </citation>
    <scope>NUCLEOTIDE SEQUENCE [LARGE SCALE GENOMIC DNA]</scope>
    <source>
        <strain evidence="1">BV-YZ2020</strain>
    </source>
</reference>
<evidence type="ECO:0000313" key="2">
    <source>
        <dbReference type="Proteomes" id="UP000828941"/>
    </source>
</evidence>
<name>A0ACB9P7R1_BAUVA</name>
<comment type="caution">
    <text evidence="1">The sequence shown here is derived from an EMBL/GenBank/DDBJ whole genome shotgun (WGS) entry which is preliminary data.</text>
</comment>
<keyword evidence="2" id="KW-1185">Reference proteome</keyword>